<dbReference type="EMBL" id="RFFG01000057">
    <property type="protein sequence ID" value="RMI40188.1"/>
    <property type="molecule type" value="Genomic_DNA"/>
</dbReference>
<dbReference type="GO" id="GO:0006099">
    <property type="term" value="P:tricarboxylic acid cycle"/>
    <property type="evidence" value="ECO:0007669"/>
    <property type="project" value="UniProtKB-UniPathway"/>
</dbReference>
<dbReference type="RefSeq" id="WP_122197294.1">
    <property type="nucleotide sequence ID" value="NZ_JBHSKC010000001.1"/>
</dbReference>
<dbReference type="Gene3D" id="1.10.580.10">
    <property type="entry name" value="Citrate Synthase, domain 1"/>
    <property type="match status" value="2"/>
</dbReference>
<evidence type="ECO:0000256" key="2">
    <source>
        <dbReference type="ARBA" id="ARBA00010566"/>
    </source>
</evidence>
<name>A0A3M2LZ29_9ACTN</name>
<keyword evidence="6" id="KW-0456">Lyase</keyword>
<reference evidence="6 7" key="1">
    <citation type="submission" date="2018-10" db="EMBL/GenBank/DDBJ databases">
        <title>Isolation from soil.</title>
        <authorList>
            <person name="Hu J."/>
        </authorList>
    </citation>
    <scope>NUCLEOTIDE SEQUENCE [LARGE SCALE GENOMIC DNA]</scope>
    <source>
        <strain evidence="6 7">NEAU-Ht49</strain>
    </source>
</reference>
<dbReference type="InterPro" id="IPR016143">
    <property type="entry name" value="Citrate_synth-like_sm_a-sub"/>
</dbReference>
<dbReference type="PANTHER" id="PTHR11739">
    <property type="entry name" value="CITRATE SYNTHASE"/>
    <property type="match status" value="1"/>
</dbReference>
<dbReference type="OrthoDB" id="3284791at2"/>
<dbReference type="EC" id="2.3.3.16" evidence="3"/>
<gene>
    <name evidence="6" type="ORF">EBO15_27195</name>
</gene>
<dbReference type="Proteomes" id="UP000282674">
    <property type="component" value="Unassembled WGS sequence"/>
</dbReference>
<comment type="caution">
    <text evidence="6">The sequence shown here is derived from an EMBL/GenBank/DDBJ whole genome shotgun (WGS) entry which is preliminary data.</text>
</comment>
<accession>A0A3M2LZ29</accession>
<evidence type="ECO:0000256" key="5">
    <source>
        <dbReference type="SAM" id="MobiDB-lite"/>
    </source>
</evidence>
<comment type="pathway">
    <text evidence="1">Carbohydrate metabolism; tricarboxylic acid cycle.</text>
</comment>
<feature type="region of interest" description="Disordered" evidence="5">
    <location>
        <begin position="1"/>
        <end position="23"/>
    </location>
</feature>
<dbReference type="GO" id="GO:0005975">
    <property type="term" value="P:carbohydrate metabolic process"/>
    <property type="evidence" value="ECO:0007669"/>
    <property type="project" value="TreeGrafter"/>
</dbReference>
<comment type="similarity">
    <text evidence="2">Belongs to the citrate synthase family.</text>
</comment>
<dbReference type="AlphaFoldDB" id="A0A3M2LZ29"/>
<evidence type="ECO:0000256" key="4">
    <source>
        <dbReference type="ARBA" id="ARBA00022679"/>
    </source>
</evidence>
<dbReference type="InterPro" id="IPR016142">
    <property type="entry name" value="Citrate_synth-like_lrg_a-sub"/>
</dbReference>
<organism evidence="6 7">
    <name type="scientific">Actinomadura harenae</name>
    <dbReference type="NCBI Taxonomy" id="2483351"/>
    <lineage>
        <taxon>Bacteria</taxon>
        <taxon>Bacillati</taxon>
        <taxon>Actinomycetota</taxon>
        <taxon>Actinomycetes</taxon>
        <taxon>Streptosporangiales</taxon>
        <taxon>Thermomonosporaceae</taxon>
        <taxon>Actinomadura</taxon>
    </lineage>
</organism>
<dbReference type="Pfam" id="PF00285">
    <property type="entry name" value="Citrate_synt"/>
    <property type="match status" value="1"/>
</dbReference>
<feature type="compositionally biased region" description="Basic and acidic residues" evidence="5">
    <location>
        <begin position="9"/>
        <end position="23"/>
    </location>
</feature>
<keyword evidence="7" id="KW-1185">Reference proteome</keyword>
<evidence type="ECO:0000256" key="3">
    <source>
        <dbReference type="ARBA" id="ARBA00012972"/>
    </source>
</evidence>
<dbReference type="InterPro" id="IPR002020">
    <property type="entry name" value="Citrate_synthase"/>
</dbReference>
<sequence>MNETLSNEKPGDEKPRDVKPGDAKKPFAWETAIAWKNKDRIVIRGYDVNELTGNVSFADHFHLVLKGELPTPEVARMTDAIMVNMAEHAMSPSSATVRFATSGGADLNAAVAAGVATIGRLHGTADRPAEMFRGVADRADRDGIPDAEAAAAIVAEMRARRERMPGFHHAQHIRDPRTERLLGLSDELGISGRYVAIARAMEDATEDVFGRRVWLNGPGSMGCVGLDMGYEPLQLKALFIVCRSLSLCAHSIEESTREKGWRASANSDMIQPLSLEMQGPDHYDGPADRHL</sequence>
<proteinExistence type="inferred from homology"/>
<protein>
    <recommendedName>
        <fullName evidence="3">citrate synthase (unknown stereospecificity)</fullName>
        <ecNumber evidence="3">2.3.3.16</ecNumber>
    </recommendedName>
</protein>
<evidence type="ECO:0000313" key="7">
    <source>
        <dbReference type="Proteomes" id="UP000282674"/>
    </source>
</evidence>
<dbReference type="UniPathway" id="UPA00223"/>
<dbReference type="SUPFAM" id="SSF48256">
    <property type="entry name" value="Citrate synthase"/>
    <property type="match status" value="1"/>
</dbReference>
<evidence type="ECO:0000256" key="1">
    <source>
        <dbReference type="ARBA" id="ARBA00005163"/>
    </source>
</evidence>
<dbReference type="GO" id="GO:0016829">
    <property type="term" value="F:lyase activity"/>
    <property type="evidence" value="ECO:0007669"/>
    <property type="project" value="UniProtKB-KW"/>
</dbReference>
<dbReference type="GO" id="GO:0036440">
    <property type="term" value="F:citrate synthase activity"/>
    <property type="evidence" value="ECO:0007669"/>
    <property type="project" value="UniProtKB-EC"/>
</dbReference>
<dbReference type="Gene3D" id="1.10.230.10">
    <property type="entry name" value="Cytochrome P450-Terp, domain 2"/>
    <property type="match status" value="1"/>
</dbReference>
<dbReference type="GO" id="GO:0005829">
    <property type="term" value="C:cytosol"/>
    <property type="evidence" value="ECO:0007669"/>
    <property type="project" value="TreeGrafter"/>
</dbReference>
<evidence type="ECO:0000313" key="6">
    <source>
        <dbReference type="EMBL" id="RMI40188.1"/>
    </source>
</evidence>
<dbReference type="InterPro" id="IPR036969">
    <property type="entry name" value="Citrate_synthase_sf"/>
</dbReference>
<keyword evidence="4" id="KW-0808">Transferase</keyword>
<dbReference type="CDD" id="cd06100">
    <property type="entry name" value="CCL_ACL-C"/>
    <property type="match status" value="1"/>
</dbReference>
<dbReference type="PANTHER" id="PTHR11739:SF4">
    <property type="entry name" value="CITRATE SYNTHASE, PEROXISOMAL"/>
    <property type="match status" value="1"/>
</dbReference>